<dbReference type="OrthoDB" id="8780964at2"/>
<evidence type="ECO:0000256" key="1">
    <source>
        <dbReference type="SAM" id="MobiDB-lite"/>
    </source>
</evidence>
<accession>A0A6L6QHH5</accession>
<protein>
    <recommendedName>
        <fullName evidence="4">Lipoprotein</fullName>
    </recommendedName>
</protein>
<evidence type="ECO:0008006" key="4">
    <source>
        <dbReference type="Google" id="ProtNLM"/>
    </source>
</evidence>
<name>A0A6L6QHH5_9BURK</name>
<feature type="compositionally biased region" description="Polar residues" evidence="1">
    <location>
        <begin position="62"/>
        <end position="76"/>
    </location>
</feature>
<evidence type="ECO:0000313" key="2">
    <source>
        <dbReference type="EMBL" id="MTW11570.1"/>
    </source>
</evidence>
<feature type="region of interest" description="Disordered" evidence="1">
    <location>
        <begin position="57"/>
        <end position="76"/>
    </location>
</feature>
<sequence>MKKMIFAAACVALVSGCSDLPQKDSAVHEETYVMTGSHIARKAGTPAYGDAKVVSKEELERQVQNQSANLGSGPNR</sequence>
<dbReference type="EMBL" id="WNKX01000008">
    <property type="protein sequence ID" value="MTW11570.1"/>
    <property type="molecule type" value="Genomic_DNA"/>
</dbReference>
<comment type="caution">
    <text evidence="2">The sequence shown here is derived from an EMBL/GenBank/DDBJ whole genome shotgun (WGS) entry which is preliminary data.</text>
</comment>
<gene>
    <name evidence="2" type="ORF">GM658_13275</name>
</gene>
<dbReference type="RefSeq" id="WP_155454516.1">
    <property type="nucleotide sequence ID" value="NZ_WNKX01000008.1"/>
</dbReference>
<reference evidence="2 3" key="1">
    <citation type="submission" date="2019-11" db="EMBL/GenBank/DDBJ databases">
        <title>Type strains purchased from KCTC, JCM and DSMZ.</title>
        <authorList>
            <person name="Lu H."/>
        </authorList>
    </citation>
    <scope>NUCLEOTIDE SEQUENCE [LARGE SCALE GENOMIC DNA]</scope>
    <source>
        <strain evidence="2 3">JCM 31587</strain>
    </source>
</reference>
<dbReference type="PROSITE" id="PS51257">
    <property type="entry name" value="PROKAR_LIPOPROTEIN"/>
    <property type="match status" value="1"/>
</dbReference>
<organism evidence="2 3">
    <name type="scientific">Massilia eburnea</name>
    <dbReference type="NCBI Taxonomy" id="1776165"/>
    <lineage>
        <taxon>Bacteria</taxon>
        <taxon>Pseudomonadati</taxon>
        <taxon>Pseudomonadota</taxon>
        <taxon>Betaproteobacteria</taxon>
        <taxon>Burkholderiales</taxon>
        <taxon>Oxalobacteraceae</taxon>
        <taxon>Telluria group</taxon>
        <taxon>Massilia</taxon>
    </lineage>
</organism>
<proteinExistence type="predicted"/>
<evidence type="ECO:0000313" key="3">
    <source>
        <dbReference type="Proteomes" id="UP000472320"/>
    </source>
</evidence>
<keyword evidence="3" id="KW-1185">Reference proteome</keyword>
<dbReference type="AlphaFoldDB" id="A0A6L6QHH5"/>
<dbReference type="Proteomes" id="UP000472320">
    <property type="component" value="Unassembled WGS sequence"/>
</dbReference>